<reference evidence="2" key="2">
    <citation type="journal article" date="2020" name="Nat. Commun.">
        <title>Large-scale genome sequencing of mycorrhizal fungi provides insights into the early evolution of symbiotic traits.</title>
        <authorList>
            <person name="Miyauchi S."/>
            <person name="Kiss E."/>
            <person name="Kuo A."/>
            <person name="Drula E."/>
            <person name="Kohler A."/>
            <person name="Sanchez-Garcia M."/>
            <person name="Morin E."/>
            <person name="Andreopoulos B."/>
            <person name="Barry K.W."/>
            <person name="Bonito G."/>
            <person name="Buee M."/>
            <person name="Carver A."/>
            <person name="Chen C."/>
            <person name="Cichocki N."/>
            <person name="Clum A."/>
            <person name="Culley D."/>
            <person name="Crous P.W."/>
            <person name="Fauchery L."/>
            <person name="Girlanda M."/>
            <person name="Hayes R.D."/>
            <person name="Keri Z."/>
            <person name="LaButti K."/>
            <person name="Lipzen A."/>
            <person name="Lombard V."/>
            <person name="Magnuson J."/>
            <person name="Maillard F."/>
            <person name="Murat C."/>
            <person name="Nolan M."/>
            <person name="Ohm R.A."/>
            <person name="Pangilinan J."/>
            <person name="Pereira M.F."/>
            <person name="Perotto S."/>
            <person name="Peter M."/>
            <person name="Pfister S."/>
            <person name="Riley R."/>
            <person name="Sitrit Y."/>
            <person name="Stielow J.B."/>
            <person name="Szollosi G."/>
            <person name="Zifcakova L."/>
            <person name="Stursova M."/>
            <person name="Spatafora J.W."/>
            <person name="Tedersoo L."/>
            <person name="Vaario L.M."/>
            <person name="Yamada A."/>
            <person name="Yan M."/>
            <person name="Wang P."/>
            <person name="Xu J."/>
            <person name="Bruns T."/>
            <person name="Baldrian P."/>
            <person name="Vilgalys R."/>
            <person name="Dunand C."/>
            <person name="Henrissat B."/>
            <person name="Grigoriev I.V."/>
            <person name="Hibbett D."/>
            <person name="Nagy L.G."/>
            <person name="Martin F.M."/>
        </authorList>
    </citation>
    <scope>NUCLEOTIDE SEQUENCE</scope>
    <source>
        <strain evidence="2">Prilba</strain>
    </source>
</reference>
<protein>
    <recommendedName>
        <fullName evidence="4">SAM domain-containing protein</fullName>
    </recommendedName>
</protein>
<comment type="caution">
    <text evidence="2">The sequence shown here is derived from an EMBL/GenBank/DDBJ whole genome shotgun (WGS) entry which is preliminary data.</text>
</comment>
<evidence type="ECO:0008006" key="4">
    <source>
        <dbReference type="Google" id="ProtNLM"/>
    </source>
</evidence>
<reference evidence="2" key="1">
    <citation type="submission" date="2019-10" db="EMBL/GenBank/DDBJ databases">
        <authorList>
            <consortium name="DOE Joint Genome Institute"/>
            <person name="Kuo A."/>
            <person name="Miyauchi S."/>
            <person name="Kiss E."/>
            <person name="Drula E."/>
            <person name="Kohler A."/>
            <person name="Sanchez-Garcia M."/>
            <person name="Andreopoulos B."/>
            <person name="Barry K.W."/>
            <person name="Bonito G."/>
            <person name="Buee M."/>
            <person name="Carver A."/>
            <person name="Chen C."/>
            <person name="Cichocki N."/>
            <person name="Clum A."/>
            <person name="Culley D."/>
            <person name="Crous P.W."/>
            <person name="Fauchery L."/>
            <person name="Girlanda M."/>
            <person name="Hayes R."/>
            <person name="Keri Z."/>
            <person name="LaButti K."/>
            <person name="Lipzen A."/>
            <person name="Lombard V."/>
            <person name="Magnuson J."/>
            <person name="Maillard F."/>
            <person name="Morin E."/>
            <person name="Murat C."/>
            <person name="Nolan M."/>
            <person name="Ohm R."/>
            <person name="Pangilinan J."/>
            <person name="Pereira M."/>
            <person name="Perotto S."/>
            <person name="Peter M."/>
            <person name="Riley R."/>
            <person name="Sitrit Y."/>
            <person name="Stielow B."/>
            <person name="Szollosi G."/>
            <person name="Zifcakova L."/>
            <person name="Stursova M."/>
            <person name="Spatafora J.W."/>
            <person name="Tedersoo L."/>
            <person name="Vaario L.-M."/>
            <person name="Yamada A."/>
            <person name="Yan M."/>
            <person name="Wang P."/>
            <person name="Xu J."/>
            <person name="Bruns T."/>
            <person name="Baldrian P."/>
            <person name="Vilgalys R."/>
            <person name="Henrissat B."/>
            <person name="Grigoriev I.V."/>
            <person name="Hibbett D."/>
            <person name="Nagy L.G."/>
            <person name="Martin F.M."/>
        </authorList>
    </citation>
    <scope>NUCLEOTIDE SEQUENCE</scope>
    <source>
        <strain evidence="2">Prilba</strain>
    </source>
</reference>
<accession>A0A9P5N5I1</accession>
<organism evidence="2 3">
    <name type="scientific">Russula ochroleuca</name>
    <dbReference type="NCBI Taxonomy" id="152965"/>
    <lineage>
        <taxon>Eukaryota</taxon>
        <taxon>Fungi</taxon>
        <taxon>Dikarya</taxon>
        <taxon>Basidiomycota</taxon>
        <taxon>Agaricomycotina</taxon>
        <taxon>Agaricomycetes</taxon>
        <taxon>Russulales</taxon>
        <taxon>Russulaceae</taxon>
        <taxon>Russula</taxon>
    </lineage>
</organism>
<evidence type="ECO:0000313" key="2">
    <source>
        <dbReference type="EMBL" id="KAF8486958.1"/>
    </source>
</evidence>
<sequence length="423" mass="47272">MNLDPNHTTIEEFPLSEEGEACEEEKEEDEDEDKDTQDNNNKDEEVNQGSAEGPEPTMAKQKRGPRKKKGKAASPVINPKTVVIVCSLAIISTAEMKKPKSHRETKARLLETPASIEWVDFQAWLYYLIRDTLYPRAGATEILQFDFSLFEATYTIPRHVLNALPLLASADYAYLLKNAMKVKDPSVKIVIIEKSRQLWAQKAFEAGKENNSDIEPSKKRAKKSTVYYCYVPANGLHFLLSHEHFEKWGAAWLRSDSTANLDKPLHIPLFDPITPRSLATKSPLLQAHLNAMANKGKATAAAPAAPVINIVMPNDMFGTLHPAFAPAPGPLHPFPTSQQPITTLQPLIPPHLQPGVKLDIDTFCLVHGLSNNILEKFRKHAYTGTQVFCYLDIQELKELGFKPGEIVDLKEAILEWAVPMLPL</sequence>
<dbReference type="OrthoDB" id="3063862at2759"/>
<feature type="compositionally biased region" description="Acidic residues" evidence="1">
    <location>
        <begin position="14"/>
        <end position="35"/>
    </location>
</feature>
<feature type="compositionally biased region" description="Basic and acidic residues" evidence="1">
    <location>
        <begin position="36"/>
        <end position="45"/>
    </location>
</feature>
<feature type="compositionally biased region" description="Basic residues" evidence="1">
    <location>
        <begin position="60"/>
        <end position="71"/>
    </location>
</feature>
<dbReference type="Proteomes" id="UP000759537">
    <property type="component" value="Unassembled WGS sequence"/>
</dbReference>
<proteinExistence type="predicted"/>
<dbReference type="AlphaFoldDB" id="A0A9P5N5I1"/>
<name>A0A9P5N5I1_9AGAM</name>
<keyword evidence="3" id="KW-1185">Reference proteome</keyword>
<evidence type="ECO:0000256" key="1">
    <source>
        <dbReference type="SAM" id="MobiDB-lite"/>
    </source>
</evidence>
<feature type="region of interest" description="Disordered" evidence="1">
    <location>
        <begin position="1"/>
        <end position="74"/>
    </location>
</feature>
<gene>
    <name evidence="2" type="ORF">DFH94DRAFT_687430</name>
</gene>
<dbReference type="EMBL" id="WHVB01000001">
    <property type="protein sequence ID" value="KAF8486958.1"/>
    <property type="molecule type" value="Genomic_DNA"/>
</dbReference>
<evidence type="ECO:0000313" key="3">
    <source>
        <dbReference type="Proteomes" id="UP000759537"/>
    </source>
</evidence>